<dbReference type="InterPro" id="IPR013106">
    <property type="entry name" value="Ig_V-set"/>
</dbReference>
<keyword evidence="3" id="KW-1185">Reference proteome</keyword>
<organism evidence="2 3">
    <name type="scientific">Equus asinus</name>
    <name type="common">Donkey</name>
    <name type="synonym">Equus africanus asinus</name>
    <dbReference type="NCBI Taxonomy" id="9793"/>
    <lineage>
        <taxon>Eukaryota</taxon>
        <taxon>Metazoa</taxon>
        <taxon>Chordata</taxon>
        <taxon>Craniata</taxon>
        <taxon>Vertebrata</taxon>
        <taxon>Euteleostomi</taxon>
        <taxon>Mammalia</taxon>
        <taxon>Eutheria</taxon>
        <taxon>Laurasiatheria</taxon>
        <taxon>Perissodactyla</taxon>
        <taxon>Equidae</taxon>
        <taxon>Equus</taxon>
    </lineage>
</organism>
<reference evidence="2" key="3">
    <citation type="submission" date="2025-09" db="UniProtKB">
        <authorList>
            <consortium name="Ensembl"/>
        </authorList>
    </citation>
    <scope>IDENTIFICATION</scope>
</reference>
<feature type="domain" description="Immunoglobulin V-set" evidence="1">
    <location>
        <begin position="51"/>
        <end position="98"/>
    </location>
</feature>
<dbReference type="Pfam" id="PF07686">
    <property type="entry name" value="V-set"/>
    <property type="match status" value="1"/>
</dbReference>
<proteinExistence type="predicted"/>
<reference evidence="2 3" key="1">
    <citation type="journal article" date="2020" name="Nat. Commun.">
        <title>Donkey genomes provide new insights into domestication and selection for coat color.</title>
        <authorList>
            <person name="Wang"/>
            <person name="C."/>
            <person name="Li"/>
            <person name="H."/>
            <person name="Guo"/>
            <person name="Y."/>
            <person name="Huang"/>
            <person name="J."/>
            <person name="Sun"/>
            <person name="Y."/>
            <person name="Min"/>
            <person name="J."/>
            <person name="Wang"/>
            <person name="J."/>
            <person name="Fang"/>
            <person name="X."/>
            <person name="Zhao"/>
            <person name="Z."/>
            <person name="Wang"/>
            <person name="S."/>
            <person name="Zhang"/>
            <person name="Y."/>
            <person name="Liu"/>
            <person name="Q."/>
            <person name="Jiang"/>
            <person name="Q."/>
            <person name="Wang"/>
            <person name="X."/>
            <person name="Guo"/>
            <person name="Y."/>
            <person name="Yang"/>
            <person name="C."/>
            <person name="Wang"/>
            <person name="Y."/>
            <person name="Tian"/>
            <person name="F."/>
            <person name="Zhuang"/>
            <person name="G."/>
            <person name="Fan"/>
            <person name="Y."/>
            <person name="Gao"/>
            <person name="Q."/>
            <person name="Li"/>
            <person name="Y."/>
            <person name="Ju"/>
            <person name="Z."/>
            <person name="Li"/>
            <person name="J."/>
            <person name="Li"/>
            <person name="R."/>
            <person name="Hou"/>
            <person name="M."/>
            <person name="Yang"/>
            <person name="G."/>
            <person name="Liu"/>
            <person name="G."/>
            <person name="Liu"/>
            <person name="W."/>
            <person name="Guo"/>
            <person name="J."/>
            <person name="Pan"/>
            <person name="S."/>
            <person name="Fan"/>
            <person name="G."/>
            <person name="Zhang"/>
            <person name="W."/>
            <person name="Zhang"/>
            <person name="R."/>
            <person name="Yu"/>
            <person name="J."/>
            <person name="Zhang"/>
            <person name="X."/>
            <person name="Yin"/>
            <person name="Q."/>
            <person name="Ji"/>
            <person name="C."/>
            <person name="Jin"/>
            <person name="Y."/>
            <person name="Yue"/>
            <person name="G."/>
            <person name="Liu"/>
            <person name="M."/>
            <person name="Xu"/>
            <person name="J."/>
            <person name="Liu"/>
            <person name="S."/>
            <person name="Jordana"/>
            <person name="J."/>
            <person name="Noce"/>
            <person name="A."/>
            <person name="Amills"/>
            <person name="M."/>
            <person name="Wu"/>
            <person name="D.D."/>
            <person name="Li"/>
            <person name="S."/>
            <person name="Zhou"/>
            <person name="X. and Zhong"/>
            <person name="J."/>
        </authorList>
    </citation>
    <scope>NUCLEOTIDE SEQUENCE [LARGE SCALE GENOMIC DNA]</scope>
</reference>
<evidence type="ECO:0000313" key="2">
    <source>
        <dbReference type="Ensembl" id="ENSEASP00005062956.1"/>
    </source>
</evidence>
<evidence type="ECO:0000313" key="3">
    <source>
        <dbReference type="Proteomes" id="UP000694387"/>
    </source>
</evidence>
<evidence type="ECO:0000259" key="1">
    <source>
        <dbReference type="Pfam" id="PF07686"/>
    </source>
</evidence>
<dbReference type="Ensembl" id="ENSEAST00005058899.1">
    <property type="protein sequence ID" value="ENSEASP00005062956.1"/>
    <property type="gene ID" value="ENSEASG00005029863.1"/>
</dbReference>
<sequence length="148" mass="15813">QAGSCGCCHNSLHDLPGVPLRAGSSFGLLCRRSFLKLLNQSSGSWAEAVLTQPHLVSESLGQKATISCTLTSGDIGGNYVHWYQQHPGSAPTTMIYKDDQRPTGFLISSLAAVTAPPMLPTWPSLGCSLRMRLTRTVSLVMTAALRAQ</sequence>
<dbReference type="GeneTree" id="ENSGT00940000161640"/>
<dbReference type="AlphaFoldDB" id="A0A9L0KLX9"/>
<protein>
    <recommendedName>
        <fullName evidence="1">Immunoglobulin V-set domain-containing protein</fullName>
    </recommendedName>
</protein>
<dbReference type="InterPro" id="IPR036179">
    <property type="entry name" value="Ig-like_dom_sf"/>
</dbReference>
<dbReference type="SUPFAM" id="SSF48726">
    <property type="entry name" value="Immunoglobulin"/>
    <property type="match status" value="1"/>
</dbReference>
<dbReference type="PANTHER" id="PTHR23267">
    <property type="entry name" value="IMMUNOGLOBULIN LIGHT CHAIN"/>
    <property type="match status" value="1"/>
</dbReference>
<dbReference type="InterPro" id="IPR050150">
    <property type="entry name" value="IgV_Light_Chain"/>
</dbReference>
<name>A0A9L0KLX9_EQUAS</name>
<dbReference type="Gene3D" id="2.60.40.10">
    <property type="entry name" value="Immunoglobulins"/>
    <property type="match status" value="1"/>
</dbReference>
<dbReference type="InterPro" id="IPR013783">
    <property type="entry name" value="Ig-like_fold"/>
</dbReference>
<dbReference type="Proteomes" id="UP000694387">
    <property type="component" value="Chromosome 8"/>
</dbReference>
<reference evidence="2" key="2">
    <citation type="submission" date="2025-08" db="UniProtKB">
        <authorList>
            <consortium name="Ensembl"/>
        </authorList>
    </citation>
    <scope>IDENTIFICATION</scope>
</reference>
<accession>A0A9L0KLX9</accession>